<feature type="transmembrane region" description="Helical" evidence="4">
    <location>
        <begin position="94"/>
        <end position="114"/>
    </location>
</feature>
<dbReference type="PROSITE" id="PS50106">
    <property type="entry name" value="PDZ"/>
    <property type="match status" value="1"/>
</dbReference>
<keyword evidence="2 6" id="KW-0378">Hydrolase</keyword>
<dbReference type="SMART" id="SM00228">
    <property type="entry name" value="PDZ"/>
    <property type="match status" value="1"/>
</dbReference>
<evidence type="ECO:0000256" key="4">
    <source>
        <dbReference type="SAM" id="Phobius"/>
    </source>
</evidence>
<dbReference type="SUPFAM" id="SSF50156">
    <property type="entry name" value="PDZ domain-like"/>
    <property type="match status" value="1"/>
</dbReference>
<feature type="region of interest" description="Disordered" evidence="3">
    <location>
        <begin position="388"/>
        <end position="454"/>
    </location>
</feature>
<dbReference type="InterPro" id="IPR036034">
    <property type="entry name" value="PDZ_sf"/>
</dbReference>
<feature type="compositionally biased region" description="Pro residues" evidence="3">
    <location>
        <begin position="56"/>
        <end position="74"/>
    </location>
</feature>
<dbReference type="InterPro" id="IPR051201">
    <property type="entry name" value="Chloro_Bact_Ser_Proteases"/>
</dbReference>
<gene>
    <name evidence="6" type="ORF">HDA36_004869</name>
</gene>
<dbReference type="GO" id="GO:0004252">
    <property type="term" value="F:serine-type endopeptidase activity"/>
    <property type="evidence" value="ECO:0007669"/>
    <property type="project" value="InterPro"/>
</dbReference>
<evidence type="ECO:0000313" key="6">
    <source>
        <dbReference type="EMBL" id="MBB5434785.1"/>
    </source>
</evidence>
<evidence type="ECO:0000256" key="2">
    <source>
        <dbReference type="ARBA" id="ARBA00022801"/>
    </source>
</evidence>
<dbReference type="GO" id="GO:0006508">
    <property type="term" value="P:proteolysis"/>
    <property type="evidence" value="ECO:0007669"/>
    <property type="project" value="UniProtKB-KW"/>
</dbReference>
<dbReference type="EMBL" id="JACHDB010000001">
    <property type="protein sequence ID" value="MBB5434785.1"/>
    <property type="molecule type" value="Genomic_DNA"/>
</dbReference>
<keyword evidence="1 6" id="KW-0645">Protease</keyword>
<reference evidence="6 7" key="1">
    <citation type="submission" date="2020-08" db="EMBL/GenBank/DDBJ databases">
        <title>Sequencing the genomes of 1000 actinobacteria strains.</title>
        <authorList>
            <person name="Klenk H.-P."/>
        </authorList>
    </citation>
    <scope>NUCLEOTIDE SEQUENCE [LARGE SCALE GENOMIC DNA]</scope>
    <source>
        <strain evidence="6 7">DSM 44551</strain>
    </source>
</reference>
<feature type="compositionally biased region" description="Pro residues" evidence="3">
    <location>
        <begin position="7"/>
        <end position="21"/>
    </location>
</feature>
<name>A0A7W8VG46_9ACTN</name>
<dbReference type="InterPro" id="IPR009003">
    <property type="entry name" value="Peptidase_S1_PA"/>
</dbReference>
<evidence type="ECO:0000256" key="1">
    <source>
        <dbReference type="ARBA" id="ARBA00022670"/>
    </source>
</evidence>
<proteinExistence type="predicted"/>
<evidence type="ECO:0000259" key="5">
    <source>
        <dbReference type="PROSITE" id="PS50106"/>
    </source>
</evidence>
<evidence type="ECO:0000313" key="7">
    <source>
        <dbReference type="Proteomes" id="UP000572635"/>
    </source>
</evidence>
<dbReference type="InterPro" id="IPR001478">
    <property type="entry name" value="PDZ"/>
</dbReference>
<dbReference type="Gene3D" id="2.30.42.10">
    <property type="match status" value="1"/>
</dbReference>
<dbReference type="PANTHER" id="PTHR43343:SF3">
    <property type="entry name" value="PROTEASE DO-LIKE 8, CHLOROPLASTIC"/>
    <property type="match status" value="1"/>
</dbReference>
<dbReference type="RefSeq" id="WP_221331649.1">
    <property type="nucleotide sequence ID" value="NZ_BAAAJD010000036.1"/>
</dbReference>
<dbReference type="InterPro" id="IPR001940">
    <property type="entry name" value="Peptidase_S1C"/>
</dbReference>
<dbReference type="Gene3D" id="2.40.10.120">
    <property type="match status" value="1"/>
</dbReference>
<dbReference type="PRINTS" id="PR00834">
    <property type="entry name" value="PROTEASES2C"/>
</dbReference>
<feature type="compositionally biased region" description="Basic and acidic residues" evidence="3">
    <location>
        <begin position="428"/>
        <end position="454"/>
    </location>
</feature>
<comment type="caution">
    <text evidence="6">The sequence shown here is derived from an EMBL/GenBank/DDBJ whole genome shotgun (WGS) entry which is preliminary data.</text>
</comment>
<dbReference type="Pfam" id="PF13365">
    <property type="entry name" value="Trypsin_2"/>
    <property type="match status" value="1"/>
</dbReference>
<protein>
    <submittedName>
        <fullName evidence="6">Putative serine protease PepD</fullName>
        <ecNumber evidence="6">3.4.21.-</ecNumber>
    </submittedName>
</protein>
<dbReference type="PANTHER" id="PTHR43343">
    <property type="entry name" value="PEPTIDASE S12"/>
    <property type="match status" value="1"/>
</dbReference>
<feature type="region of interest" description="Disordered" evidence="3">
    <location>
        <begin position="120"/>
        <end position="146"/>
    </location>
</feature>
<keyword evidence="4" id="KW-0812">Transmembrane</keyword>
<feature type="compositionally biased region" description="Low complexity" evidence="3">
    <location>
        <begin position="44"/>
        <end position="55"/>
    </location>
</feature>
<dbReference type="Pfam" id="PF13180">
    <property type="entry name" value="PDZ_2"/>
    <property type="match status" value="1"/>
</dbReference>
<keyword evidence="4" id="KW-1133">Transmembrane helix</keyword>
<keyword evidence="4" id="KW-0472">Membrane</keyword>
<organism evidence="6 7">
    <name type="scientific">Nocardiopsis composta</name>
    <dbReference type="NCBI Taxonomy" id="157465"/>
    <lineage>
        <taxon>Bacteria</taxon>
        <taxon>Bacillati</taxon>
        <taxon>Actinomycetota</taxon>
        <taxon>Actinomycetes</taxon>
        <taxon>Streptosporangiales</taxon>
        <taxon>Nocardiopsidaceae</taxon>
        <taxon>Nocardiopsis</taxon>
    </lineage>
</organism>
<sequence>MTDETGTPPPEGPSRPNPAGPYGPGTGQQPAHRPGPFGPGGQVPPGADPAGGAMQPPGPPPGSVPPAPPMPPPGGEAAMGAPGSRPPRRGMPTWAVLVVVLVVALVSAGVGGFVGGRLGSPAAGGSSPDEEVKLNNAPSDAPSRAPDTIAGVAQRVSPSVVSIQPDDRARGGNGSGFIIDDDHVVTNFHVAGALEEGMEVAYSNGRTSPADIVGTRPESDLAVLKIRRPLRDVEPLQFGTSKDVTVGDQVIAIGAPLGLAGTVTTGIISAKDRSVALGEDGARTDIKALQTDAAINPGNSGGPLVDEQGRVIGVNTAIATMGGATGEQSGSIGLGFAIPSDVAKEVVDEIIDGGSGGGAGESGGSSSKAALGVALDTGYQDGGAQIADEEGAVTPGGPADEAGLRPGDVITRFDGRTVTDSETLQELVADKKPDDTVEIEYERDGKSETTEVTL</sequence>
<keyword evidence="7" id="KW-1185">Reference proteome</keyword>
<dbReference type="SUPFAM" id="SSF50494">
    <property type="entry name" value="Trypsin-like serine proteases"/>
    <property type="match status" value="1"/>
</dbReference>
<dbReference type="Proteomes" id="UP000572635">
    <property type="component" value="Unassembled WGS sequence"/>
</dbReference>
<dbReference type="EC" id="3.4.21.-" evidence="6"/>
<evidence type="ECO:0000256" key="3">
    <source>
        <dbReference type="SAM" id="MobiDB-lite"/>
    </source>
</evidence>
<dbReference type="AlphaFoldDB" id="A0A7W8VG46"/>
<accession>A0A7W8VG46</accession>
<feature type="domain" description="PDZ" evidence="5">
    <location>
        <begin position="366"/>
        <end position="445"/>
    </location>
</feature>
<feature type="region of interest" description="Disordered" evidence="3">
    <location>
        <begin position="1"/>
        <end position="86"/>
    </location>
</feature>